<gene>
    <name evidence="2" type="ORF">GMDG_01291</name>
</gene>
<accession>L8FRC8</accession>
<dbReference type="AlphaFoldDB" id="L8FRC8"/>
<feature type="region of interest" description="Disordered" evidence="1">
    <location>
        <begin position="1"/>
        <end position="72"/>
    </location>
</feature>
<keyword evidence="3" id="KW-1185">Reference proteome</keyword>
<dbReference type="VEuPathDB" id="FungiDB:GMDG_01291"/>
<dbReference type="InParanoid" id="L8FRC8"/>
<dbReference type="HOGENOM" id="CLU_674596_0_0_1"/>
<evidence type="ECO:0000313" key="3">
    <source>
        <dbReference type="Proteomes" id="UP000011064"/>
    </source>
</evidence>
<feature type="region of interest" description="Disordered" evidence="1">
    <location>
        <begin position="384"/>
        <end position="408"/>
    </location>
</feature>
<protein>
    <submittedName>
        <fullName evidence="2">Uncharacterized protein</fullName>
    </submittedName>
</protein>
<evidence type="ECO:0000313" key="2">
    <source>
        <dbReference type="EMBL" id="ELR03540.1"/>
    </source>
</evidence>
<dbReference type="EMBL" id="GL573183">
    <property type="protein sequence ID" value="ELR03540.1"/>
    <property type="molecule type" value="Genomic_DNA"/>
</dbReference>
<name>L8FRC8_PSED2</name>
<organism evidence="2 3">
    <name type="scientific">Pseudogymnoascus destructans (strain ATCC MYA-4855 / 20631-21)</name>
    <name type="common">Bat white-nose syndrome fungus</name>
    <name type="synonym">Geomyces destructans</name>
    <dbReference type="NCBI Taxonomy" id="658429"/>
    <lineage>
        <taxon>Eukaryota</taxon>
        <taxon>Fungi</taxon>
        <taxon>Dikarya</taxon>
        <taxon>Ascomycota</taxon>
        <taxon>Pezizomycotina</taxon>
        <taxon>Leotiomycetes</taxon>
        <taxon>Thelebolales</taxon>
        <taxon>Thelebolaceae</taxon>
        <taxon>Pseudogymnoascus</taxon>
    </lineage>
</organism>
<reference evidence="3" key="1">
    <citation type="submission" date="2010-09" db="EMBL/GenBank/DDBJ databases">
        <title>The genome sequence of Geomyces destructans 20631-21.</title>
        <authorList>
            <consortium name="The Broad Institute Genome Sequencing Platform"/>
            <person name="Cuomo C.A."/>
            <person name="Blehert D.S."/>
            <person name="Lorch J.M."/>
            <person name="Young S.K."/>
            <person name="Zeng Q."/>
            <person name="Gargeya S."/>
            <person name="Fitzgerald M."/>
            <person name="Haas B."/>
            <person name="Abouelleil A."/>
            <person name="Alvarado L."/>
            <person name="Arachchi H.M."/>
            <person name="Berlin A."/>
            <person name="Brown A."/>
            <person name="Chapman S.B."/>
            <person name="Chen Z."/>
            <person name="Dunbar C."/>
            <person name="Freedman E."/>
            <person name="Gearin G."/>
            <person name="Gellesch M."/>
            <person name="Goldberg J."/>
            <person name="Griggs A."/>
            <person name="Gujja S."/>
            <person name="Heiman D."/>
            <person name="Howarth C."/>
            <person name="Larson L."/>
            <person name="Lui A."/>
            <person name="MacDonald P.J.P."/>
            <person name="Montmayeur A."/>
            <person name="Murphy C."/>
            <person name="Neiman D."/>
            <person name="Pearson M."/>
            <person name="Priest M."/>
            <person name="Roberts A."/>
            <person name="Saif S."/>
            <person name="Shea T."/>
            <person name="Shenoy N."/>
            <person name="Sisk P."/>
            <person name="Stolte C."/>
            <person name="Sykes S."/>
            <person name="Wortman J."/>
            <person name="Nusbaum C."/>
            <person name="Birren B."/>
        </authorList>
    </citation>
    <scope>NUCLEOTIDE SEQUENCE [LARGE SCALE GENOMIC DNA]</scope>
    <source>
        <strain evidence="3">ATCC MYA-4855 / 20631-21</strain>
    </source>
</reference>
<feature type="compositionally biased region" description="Basic and acidic residues" evidence="1">
    <location>
        <begin position="386"/>
        <end position="400"/>
    </location>
</feature>
<evidence type="ECO:0000256" key="1">
    <source>
        <dbReference type="SAM" id="MobiDB-lite"/>
    </source>
</evidence>
<sequence length="408" mass="43586">MAPKPKGKAPVTTPRKRPAAQMSSSPESQAPATPVPSVVASSTSRSRTVRPYRSPEVEDEAEDLEGFIVPESEAPKDERTVLGWKVAARCEVPDSAGRLRAGSRPCCMKCAHTYYNFPGQMCWVPSGMAKCADCLRGNHACVPAAAQLGTELEALQLAADALLNCWADDEDAGLAADSEATVQAISALHAAQRIQNNFERFDFQFEDAGSRALWGPFGFLPHPVRPLPSGNLPWGCGPYLCLVPDQLEVQLLHFTAFCVCSGGFPLPWFLGPEFADLLAAKVATPLLDSDVVAAALEANRVLLLAAASVPKFLNEATRDLYEEARATRAALESVDSKLEVVRVSLRRLRTEQLGVPGLLKEVVAAVEAGAAVVAVAAKSVLAPAPRGKEKEKEKEKKVEDGVGASYGE</sequence>
<proteinExistence type="predicted"/>
<dbReference type="Proteomes" id="UP000011064">
    <property type="component" value="Unassembled WGS sequence"/>
</dbReference>
<feature type="compositionally biased region" description="Low complexity" evidence="1">
    <location>
        <begin position="30"/>
        <end position="54"/>
    </location>
</feature>